<dbReference type="AlphaFoldDB" id="A0A5N6E6R1"/>
<name>A0A5N6E6R1_9EURO</name>
<dbReference type="Proteomes" id="UP000326799">
    <property type="component" value="Unassembled WGS sequence"/>
</dbReference>
<reference evidence="1 2" key="1">
    <citation type="submission" date="2019-04" db="EMBL/GenBank/DDBJ databases">
        <title>Fungal friends and foes A comparative genomics study of 23 Aspergillus species from section Flavi.</title>
        <authorList>
            <consortium name="DOE Joint Genome Institute"/>
            <person name="Kjaerbolling I."/>
            <person name="Vesth T.C."/>
            <person name="Frisvad J.C."/>
            <person name="Nybo J.L."/>
            <person name="Theobald S."/>
            <person name="Kildgaard S."/>
            <person name="Petersen T.I."/>
            <person name="Kuo A."/>
            <person name="Sato A."/>
            <person name="Lyhne E.K."/>
            <person name="Kogle M.E."/>
            <person name="Wiebenga A."/>
            <person name="Kun R.S."/>
            <person name="Lubbers R.J."/>
            <person name="Makela M.R."/>
            <person name="Barry K."/>
            <person name="Chovatia M."/>
            <person name="Clum A."/>
            <person name="Daum C."/>
            <person name="Haridas S."/>
            <person name="He G."/>
            <person name="LaButti K."/>
            <person name="Lipzen A."/>
            <person name="Mondo S."/>
            <person name="Pangilinan J."/>
            <person name="Riley R."/>
            <person name="Salamov A."/>
            <person name="Simmons B.A."/>
            <person name="Magnuson J.K."/>
            <person name="Henrissat B."/>
            <person name="Mortensen U.H."/>
            <person name="Larsen T.O."/>
            <person name="De vries R.P."/>
            <person name="Grigoriev I.V."/>
            <person name="Machida M."/>
            <person name="Baker S.E."/>
            <person name="Andersen M.R."/>
        </authorList>
    </citation>
    <scope>NUCLEOTIDE SEQUENCE [LARGE SCALE GENOMIC DNA]</scope>
    <source>
        <strain evidence="1 2">CBS 126849</strain>
    </source>
</reference>
<keyword evidence="2" id="KW-1185">Reference proteome</keyword>
<protein>
    <submittedName>
        <fullName evidence="1">Uncharacterized protein</fullName>
    </submittedName>
</protein>
<evidence type="ECO:0000313" key="2">
    <source>
        <dbReference type="Proteomes" id="UP000326799"/>
    </source>
</evidence>
<organism evidence="1 2">
    <name type="scientific">Aspergillus novoparasiticus</name>
    <dbReference type="NCBI Taxonomy" id="986946"/>
    <lineage>
        <taxon>Eukaryota</taxon>
        <taxon>Fungi</taxon>
        <taxon>Dikarya</taxon>
        <taxon>Ascomycota</taxon>
        <taxon>Pezizomycotina</taxon>
        <taxon>Eurotiomycetes</taxon>
        <taxon>Eurotiomycetidae</taxon>
        <taxon>Eurotiales</taxon>
        <taxon>Aspergillaceae</taxon>
        <taxon>Aspergillus</taxon>
        <taxon>Aspergillus subgen. Circumdati</taxon>
    </lineage>
</organism>
<accession>A0A5N6E6R1</accession>
<evidence type="ECO:0000313" key="1">
    <source>
        <dbReference type="EMBL" id="KAB8212957.1"/>
    </source>
</evidence>
<proteinExistence type="predicted"/>
<gene>
    <name evidence="1" type="ORF">BDV33DRAFT_185792</name>
</gene>
<sequence>MKLVEFPRSAEAPFSLPSRLFLGWIILPSSPTRAASQNPLLNYMRDITVRSQCTQWPSLIICNASLIRGPCDSNRVITDSGEKANEARCIQRIILSRTDWCS</sequence>
<dbReference type="EMBL" id="ML733767">
    <property type="protein sequence ID" value="KAB8212957.1"/>
    <property type="molecule type" value="Genomic_DNA"/>
</dbReference>